<dbReference type="Pfam" id="PF11138">
    <property type="entry name" value="DUF2911"/>
    <property type="match status" value="1"/>
</dbReference>
<dbReference type="EMBL" id="FQWQ01000001">
    <property type="protein sequence ID" value="SHG42528.1"/>
    <property type="molecule type" value="Genomic_DNA"/>
</dbReference>
<evidence type="ECO:0008006" key="4">
    <source>
        <dbReference type="Google" id="ProtNLM"/>
    </source>
</evidence>
<protein>
    <recommendedName>
        <fullName evidence="4">DUF2911 domain-containing protein</fullName>
    </recommendedName>
</protein>
<dbReference type="Proteomes" id="UP000184212">
    <property type="component" value="Unassembled WGS sequence"/>
</dbReference>
<evidence type="ECO:0000256" key="1">
    <source>
        <dbReference type="SAM" id="SignalP"/>
    </source>
</evidence>
<accession>A0A1M5JPU1</accession>
<gene>
    <name evidence="2" type="ORF">SAMN04488109_0211</name>
</gene>
<dbReference type="InterPro" id="IPR021314">
    <property type="entry name" value="DUF2911"/>
</dbReference>
<dbReference type="RefSeq" id="WP_073130080.1">
    <property type="nucleotide sequence ID" value="NZ_FQWQ01000001.1"/>
</dbReference>
<reference evidence="2 3" key="1">
    <citation type="submission" date="2016-11" db="EMBL/GenBank/DDBJ databases">
        <authorList>
            <person name="Jaros S."/>
            <person name="Januszkiewicz K."/>
            <person name="Wedrychowicz H."/>
        </authorList>
    </citation>
    <scope>NUCLEOTIDE SEQUENCE [LARGE SCALE GENOMIC DNA]</scope>
    <source>
        <strain evidence="2 3">DSM 24574</strain>
    </source>
</reference>
<proteinExistence type="predicted"/>
<sequence>MKTPKKMTLFLTFSCMLFAAAVFAQGDKANRPSPPAKATGKVGAANITIDYSSPSVKGRKIWGELVPYGKAWRAGANEATIFETSSAIKVEGKDLPAGKYSLFAIPGEKEWTIIFNSETGQWGVKKGGDANLDRAKDVLTVTVKPKKSAAANEKLAYVVDKSGFSLKWENVEVPVAVK</sequence>
<organism evidence="2 3">
    <name type="scientific">Chryseolinea serpens</name>
    <dbReference type="NCBI Taxonomy" id="947013"/>
    <lineage>
        <taxon>Bacteria</taxon>
        <taxon>Pseudomonadati</taxon>
        <taxon>Bacteroidota</taxon>
        <taxon>Cytophagia</taxon>
        <taxon>Cytophagales</taxon>
        <taxon>Fulvivirgaceae</taxon>
        <taxon>Chryseolinea</taxon>
    </lineage>
</organism>
<feature type="chain" id="PRO_5012093002" description="DUF2911 domain-containing protein" evidence="1">
    <location>
        <begin position="25"/>
        <end position="178"/>
    </location>
</feature>
<dbReference type="OrthoDB" id="195456at2"/>
<feature type="signal peptide" evidence="1">
    <location>
        <begin position="1"/>
        <end position="24"/>
    </location>
</feature>
<evidence type="ECO:0000313" key="3">
    <source>
        <dbReference type="Proteomes" id="UP000184212"/>
    </source>
</evidence>
<evidence type="ECO:0000313" key="2">
    <source>
        <dbReference type="EMBL" id="SHG42528.1"/>
    </source>
</evidence>
<name>A0A1M5JPU1_9BACT</name>
<keyword evidence="1" id="KW-0732">Signal</keyword>
<dbReference type="STRING" id="947013.SAMN04488109_0211"/>
<keyword evidence="3" id="KW-1185">Reference proteome</keyword>
<dbReference type="AlphaFoldDB" id="A0A1M5JPU1"/>